<proteinExistence type="predicted"/>
<accession>A0A3N9TGT6</accession>
<dbReference type="InterPro" id="IPR014347">
    <property type="entry name" value="Tautomerase/MIF_sf"/>
</dbReference>
<dbReference type="RefSeq" id="WP_124936960.1">
    <property type="nucleotide sequence ID" value="NZ_RJVQ01000003.1"/>
</dbReference>
<name>A0A3N9TGT6_9VIBR</name>
<gene>
    <name evidence="1" type="ORF">EES38_09625</name>
</gene>
<reference evidence="1 2" key="1">
    <citation type="submission" date="2018-11" db="EMBL/GenBank/DDBJ databases">
        <title>Vibrio LJC006 sp. nov., isolated from seawater during the bloom of the enteromorpha.</title>
        <authorList>
            <person name="Liang J."/>
        </authorList>
    </citation>
    <scope>NUCLEOTIDE SEQUENCE [LARGE SCALE GENOMIC DNA]</scope>
    <source>
        <strain evidence="1 2">LJC006</strain>
    </source>
</reference>
<comment type="caution">
    <text evidence="1">The sequence shown here is derived from an EMBL/GenBank/DDBJ whole genome shotgun (WGS) entry which is preliminary data.</text>
</comment>
<protein>
    <submittedName>
        <fullName evidence="1">Tautomerase family protein</fullName>
    </submittedName>
</protein>
<dbReference type="Proteomes" id="UP000281112">
    <property type="component" value="Unassembled WGS sequence"/>
</dbReference>
<dbReference type="PANTHER" id="PTHR38460">
    <property type="entry name" value="TAUTOMERASE YOLI-RELATED"/>
    <property type="match status" value="1"/>
</dbReference>
<organism evidence="1 2">
    <name type="scientific">Vibrio viridaestus</name>
    <dbReference type="NCBI Taxonomy" id="2487322"/>
    <lineage>
        <taxon>Bacteria</taxon>
        <taxon>Pseudomonadati</taxon>
        <taxon>Pseudomonadota</taxon>
        <taxon>Gammaproteobacteria</taxon>
        <taxon>Vibrionales</taxon>
        <taxon>Vibrionaceae</taxon>
        <taxon>Vibrio</taxon>
    </lineage>
</organism>
<dbReference type="AlphaFoldDB" id="A0A3N9TGT6"/>
<evidence type="ECO:0000313" key="2">
    <source>
        <dbReference type="Proteomes" id="UP000281112"/>
    </source>
</evidence>
<dbReference type="PANTHER" id="PTHR38460:SF1">
    <property type="entry name" value="TAUTOMERASE YOLI-RELATED"/>
    <property type="match status" value="1"/>
</dbReference>
<keyword evidence="2" id="KW-1185">Reference proteome</keyword>
<dbReference type="SUPFAM" id="SSF55331">
    <property type="entry name" value="Tautomerase/MIF"/>
    <property type="match status" value="1"/>
</dbReference>
<evidence type="ECO:0000313" key="1">
    <source>
        <dbReference type="EMBL" id="RQW63497.1"/>
    </source>
</evidence>
<dbReference type="Gene3D" id="3.30.429.10">
    <property type="entry name" value="Macrophage Migration Inhibitory Factor"/>
    <property type="match status" value="1"/>
</dbReference>
<dbReference type="InterPro" id="IPR037479">
    <property type="entry name" value="Tauto_MSAD"/>
</dbReference>
<dbReference type="Pfam" id="PF14552">
    <property type="entry name" value="Tautomerase_2"/>
    <property type="match status" value="1"/>
</dbReference>
<sequence>MPLLVFDVVEGRSDEEIKELLDATHEVVVESFNVPQRDRYQIVHENKATRMVIQDTGLGFTRTEDMVVLRVFTSPRTVEEKERFMKSLCEKLKERCGLQETDLMISFFANERGDWSFAEGVAQYTTGELGAKGSNVTLN</sequence>
<dbReference type="OrthoDB" id="9804765at2"/>
<dbReference type="EMBL" id="RJVQ01000003">
    <property type="protein sequence ID" value="RQW63497.1"/>
    <property type="molecule type" value="Genomic_DNA"/>
</dbReference>